<sequence>MEQRRNARAVEREIPEKTRLPTPSSRRPGTKIRVEIPAADMEGKHTDAEKEMLLRRPWQPSETHKCYLLDVHFMNPVFYFALMMLVTALMRLPQVWGVNPLIAKNFQEIFDCKQADVSELLSQKIKTDAERKRKIMSAIVETLLFCGRQEVSLHGHRDSGRLTFEEPSNNDGNFRALLPLRVRAGYSLLNEHLNSERGNAMYISAKVKNEILSLIRKQIQETVVEIIKKSKFFTVLGDETIDISSVE</sequence>
<gene>
    <name evidence="3" type="ORF">PR048_012521</name>
</gene>
<reference evidence="3 4" key="1">
    <citation type="submission" date="2023-02" db="EMBL/GenBank/DDBJ databases">
        <title>LHISI_Scaffold_Assembly.</title>
        <authorList>
            <person name="Stuart O.P."/>
            <person name="Cleave R."/>
            <person name="Magrath M.J.L."/>
            <person name="Mikheyev A.S."/>
        </authorList>
    </citation>
    <scope>NUCLEOTIDE SEQUENCE [LARGE SCALE GENOMIC DNA]</scope>
    <source>
        <strain evidence="3">Daus_M_001</strain>
        <tissue evidence="3">Leg muscle</tissue>
    </source>
</reference>
<evidence type="ECO:0008006" key="5">
    <source>
        <dbReference type="Google" id="ProtNLM"/>
    </source>
</evidence>
<name>A0ABQ9HPW2_9NEOP</name>
<proteinExistence type="predicted"/>
<protein>
    <recommendedName>
        <fullName evidence="5">DUF4371 domain-containing protein</fullName>
    </recommendedName>
</protein>
<dbReference type="PANTHER" id="PTHR45749:SF21">
    <property type="entry name" value="DUF4371 DOMAIN-CONTAINING PROTEIN"/>
    <property type="match status" value="1"/>
</dbReference>
<organism evidence="3 4">
    <name type="scientific">Dryococelus australis</name>
    <dbReference type="NCBI Taxonomy" id="614101"/>
    <lineage>
        <taxon>Eukaryota</taxon>
        <taxon>Metazoa</taxon>
        <taxon>Ecdysozoa</taxon>
        <taxon>Arthropoda</taxon>
        <taxon>Hexapoda</taxon>
        <taxon>Insecta</taxon>
        <taxon>Pterygota</taxon>
        <taxon>Neoptera</taxon>
        <taxon>Polyneoptera</taxon>
        <taxon>Phasmatodea</taxon>
        <taxon>Verophasmatodea</taxon>
        <taxon>Anareolatae</taxon>
        <taxon>Phasmatidae</taxon>
        <taxon>Eurycanthinae</taxon>
        <taxon>Dryococelus</taxon>
    </lineage>
</organism>
<evidence type="ECO:0000256" key="1">
    <source>
        <dbReference type="SAM" id="MobiDB-lite"/>
    </source>
</evidence>
<feature type="region of interest" description="Disordered" evidence="1">
    <location>
        <begin position="1"/>
        <end position="29"/>
    </location>
</feature>
<evidence type="ECO:0000313" key="3">
    <source>
        <dbReference type="EMBL" id="KAJ8886310.1"/>
    </source>
</evidence>
<feature type="compositionally biased region" description="Basic and acidic residues" evidence="1">
    <location>
        <begin position="1"/>
        <end position="19"/>
    </location>
</feature>
<evidence type="ECO:0000313" key="4">
    <source>
        <dbReference type="Proteomes" id="UP001159363"/>
    </source>
</evidence>
<comment type="caution">
    <text evidence="3">The sequence shown here is derived from an EMBL/GenBank/DDBJ whole genome shotgun (WGS) entry which is preliminary data.</text>
</comment>
<evidence type="ECO:0000256" key="2">
    <source>
        <dbReference type="SAM" id="Phobius"/>
    </source>
</evidence>
<keyword evidence="2" id="KW-1133">Transmembrane helix</keyword>
<dbReference type="Proteomes" id="UP001159363">
    <property type="component" value="Chromosome X"/>
</dbReference>
<keyword evidence="4" id="KW-1185">Reference proteome</keyword>
<dbReference type="PANTHER" id="PTHR45749">
    <property type="match status" value="1"/>
</dbReference>
<keyword evidence="2" id="KW-0812">Transmembrane</keyword>
<keyword evidence="2" id="KW-0472">Membrane</keyword>
<feature type="transmembrane region" description="Helical" evidence="2">
    <location>
        <begin position="77"/>
        <end position="96"/>
    </location>
</feature>
<accession>A0ABQ9HPW2</accession>
<dbReference type="EMBL" id="JARBHB010000004">
    <property type="protein sequence ID" value="KAJ8886310.1"/>
    <property type="molecule type" value="Genomic_DNA"/>
</dbReference>